<sequence>MKHLDLVTLNLFAIRIERVGRFKKEQNFFMQRLRILLFP</sequence>
<protein>
    <submittedName>
        <fullName evidence="1">Uncharacterized protein</fullName>
    </submittedName>
</protein>
<dbReference type="AlphaFoldDB" id="A0A2P2KMU7"/>
<evidence type="ECO:0000313" key="1">
    <source>
        <dbReference type="EMBL" id="MBX07015.1"/>
    </source>
</evidence>
<organism evidence="1">
    <name type="scientific">Rhizophora mucronata</name>
    <name type="common">Asiatic mangrove</name>
    <dbReference type="NCBI Taxonomy" id="61149"/>
    <lineage>
        <taxon>Eukaryota</taxon>
        <taxon>Viridiplantae</taxon>
        <taxon>Streptophyta</taxon>
        <taxon>Embryophyta</taxon>
        <taxon>Tracheophyta</taxon>
        <taxon>Spermatophyta</taxon>
        <taxon>Magnoliopsida</taxon>
        <taxon>eudicotyledons</taxon>
        <taxon>Gunneridae</taxon>
        <taxon>Pentapetalae</taxon>
        <taxon>rosids</taxon>
        <taxon>fabids</taxon>
        <taxon>Malpighiales</taxon>
        <taxon>Rhizophoraceae</taxon>
        <taxon>Rhizophora</taxon>
    </lineage>
</organism>
<proteinExistence type="predicted"/>
<name>A0A2P2KMU7_RHIMU</name>
<accession>A0A2P2KMU7</accession>
<dbReference type="EMBL" id="GGEC01026531">
    <property type="protein sequence ID" value="MBX07015.1"/>
    <property type="molecule type" value="Transcribed_RNA"/>
</dbReference>
<reference evidence="1" key="1">
    <citation type="submission" date="2018-02" db="EMBL/GenBank/DDBJ databases">
        <title>Rhizophora mucronata_Transcriptome.</title>
        <authorList>
            <person name="Meera S.P."/>
            <person name="Sreeshan A."/>
            <person name="Augustine A."/>
        </authorList>
    </citation>
    <scope>NUCLEOTIDE SEQUENCE</scope>
    <source>
        <tissue evidence="1">Leaf</tissue>
    </source>
</reference>